<gene>
    <name evidence="6" type="primary">rsmH</name>
    <name evidence="8" type="ORF">SAMN04488056_11040</name>
</gene>
<dbReference type="STRING" id="655353.SAMN04488056_11040"/>
<dbReference type="Gene3D" id="3.40.50.150">
    <property type="entry name" value="Vaccinia Virus protein VP39"/>
    <property type="match status" value="1"/>
</dbReference>
<evidence type="ECO:0000313" key="8">
    <source>
        <dbReference type="EMBL" id="SFO65130.1"/>
    </source>
</evidence>
<dbReference type="InterPro" id="IPR023397">
    <property type="entry name" value="SAM-dep_MeTrfase_MraW_recog"/>
</dbReference>
<name>A0A1I5IXQ1_9HYPH</name>
<evidence type="ECO:0000256" key="1">
    <source>
        <dbReference type="ARBA" id="ARBA00010396"/>
    </source>
</evidence>
<evidence type="ECO:0000256" key="6">
    <source>
        <dbReference type="HAMAP-Rule" id="MF_01007"/>
    </source>
</evidence>
<dbReference type="InterPro" id="IPR029063">
    <property type="entry name" value="SAM-dependent_MTases_sf"/>
</dbReference>
<keyword evidence="5 6" id="KW-0949">S-adenosyl-L-methionine</keyword>
<keyword evidence="2 6" id="KW-0698">rRNA processing</keyword>
<evidence type="ECO:0000256" key="4">
    <source>
        <dbReference type="ARBA" id="ARBA00022679"/>
    </source>
</evidence>
<evidence type="ECO:0000256" key="3">
    <source>
        <dbReference type="ARBA" id="ARBA00022603"/>
    </source>
</evidence>
<feature type="binding site" evidence="6">
    <location>
        <position position="118"/>
    </location>
    <ligand>
        <name>S-adenosyl-L-methionine</name>
        <dbReference type="ChEBI" id="CHEBI:59789"/>
    </ligand>
</feature>
<comment type="subcellular location">
    <subcellularLocation>
        <location evidence="6">Cytoplasm</location>
    </subcellularLocation>
</comment>
<dbReference type="NCBIfam" id="TIGR00006">
    <property type="entry name" value="16S rRNA (cytosine(1402)-N(4))-methyltransferase RsmH"/>
    <property type="match status" value="1"/>
</dbReference>
<keyword evidence="4 6" id="KW-0808">Transferase</keyword>
<dbReference type="GO" id="GO:0070475">
    <property type="term" value="P:rRNA base methylation"/>
    <property type="evidence" value="ECO:0007669"/>
    <property type="project" value="UniProtKB-UniRule"/>
</dbReference>
<comment type="function">
    <text evidence="6">Specifically methylates the N4 position of cytidine in position 1402 (C1402) of 16S rRNA.</text>
</comment>
<keyword evidence="9" id="KW-1185">Reference proteome</keyword>
<keyword evidence="6" id="KW-0963">Cytoplasm</keyword>
<feature type="binding site" evidence="6">
    <location>
        <position position="111"/>
    </location>
    <ligand>
        <name>S-adenosyl-L-methionine</name>
        <dbReference type="ChEBI" id="CHEBI:59789"/>
    </ligand>
</feature>
<feature type="region of interest" description="Disordered" evidence="7">
    <location>
        <begin position="289"/>
        <end position="346"/>
    </location>
</feature>
<dbReference type="EMBL" id="FOVR01000010">
    <property type="protein sequence ID" value="SFO65130.1"/>
    <property type="molecule type" value="Genomic_DNA"/>
</dbReference>
<dbReference type="RefSeq" id="WP_090074204.1">
    <property type="nucleotide sequence ID" value="NZ_FOVR01000010.1"/>
</dbReference>
<comment type="catalytic activity">
    <reaction evidence="6">
        <text>cytidine(1402) in 16S rRNA + S-adenosyl-L-methionine = N(4)-methylcytidine(1402) in 16S rRNA + S-adenosyl-L-homocysteine + H(+)</text>
        <dbReference type="Rhea" id="RHEA:42928"/>
        <dbReference type="Rhea" id="RHEA-COMP:10286"/>
        <dbReference type="Rhea" id="RHEA-COMP:10287"/>
        <dbReference type="ChEBI" id="CHEBI:15378"/>
        <dbReference type="ChEBI" id="CHEBI:57856"/>
        <dbReference type="ChEBI" id="CHEBI:59789"/>
        <dbReference type="ChEBI" id="CHEBI:74506"/>
        <dbReference type="ChEBI" id="CHEBI:82748"/>
        <dbReference type="EC" id="2.1.1.199"/>
    </reaction>
</comment>
<dbReference type="FunFam" id="1.10.150.170:FF:000003">
    <property type="entry name" value="Ribosomal RNA small subunit methyltransferase H"/>
    <property type="match status" value="1"/>
</dbReference>
<evidence type="ECO:0000256" key="5">
    <source>
        <dbReference type="ARBA" id="ARBA00022691"/>
    </source>
</evidence>
<feature type="binding site" evidence="6">
    <location>
        <position position="90"/>
    </location>
    <ligand>
        <name>S-adenosyl-L-methionine</name>
        <dbReference type="ChEBI" id="CHEBI:59789"/>
    </ligand>
</feature>
<feature type="binding site" evidence="6">
    <location>
        <position position="63"/>
    </location>
    <ligand>
        <name>S-adenosyl-L-methionine</name>
        <dbReference type="ChEBI" id="CHEBI:59789"/>
    </ligand>
</feature>
<sequence length="346" mass="37140">MTSSTQMDPDGSGSAARHVPVLLKPVIDALAPEEGQWVLDGTFGFGGYSEAILKCGANVLGVDRDPEAADRAAVLQAQYGDKLKFVAGCFGELADIADEAGCAPLDAVVLDIGVSSMQLDEAERGFSFMNDGPLDMRMSQSGPTAADVINDYSEAELVRIFRELGEEKQARRIAGSIVARRGSVPFSRTLDLANVIERVVGRKPQQKIHPATRVFQALRIFVNGELDELVDGLVAAERCLKPGGKLVVVTFHSLEDRIVKRFFQERSKTHAGGSRHMPEQDLAAPSFDMLVKGGVGPDEEELERNPRARSAKMRAGVRTGAAPHMLDASGLGLPRMLAESRSGGLS</sequence>
<dbReference type="AlphaFoldDB" id="A0A1I5IXQ1"/>
<dbReference type="GO" id="GO:0005737">
    <property type="term" value="C:cytoplasm"/>
    <property type="evidence" value="ECO:0007669"/>
    <property type="project" value="UniProtKB-SubCell"/>
</dbReference>
<dbReference type="PANTHER" id="PTHR11265">
    <property type="entry name" value="S-ADENOSYL-METHYLTRANSFERASE MRAW"/>
    <property type="match status" value="1"/>
</dbReference>
<evidence type="ECO:0000256" key="7">
    <source>
        <dbReference type="SAM" id="MobiDB-lite"/>
    </source>
</evidence>
<keyword evidence="3 6" id="KW-0489">Methyltransferase</keyword>
<protein>
    <recommendedName>
        <fullName evidence="6">Ribosomal RNA small subunit methyltransferase H</fullName>
        <ecNumber evidence="6">2.1.1.199</ecNumber>
    </recommendedName>
    <alternativeName>
        <fullName evidence="6">16S rRNA m(4)C1402 methyltransferase</fullName>
    </alternativeName>
    <alternativeName>
        <fullName evidence="6">rRNA (cytosine-N(4)-)-methyltransferase RsmH</fullName>
    </alternativeName>
</protein>
<dbReference type="PIRSF" id="PIRSF004486">
    <property type="entry name" value="MraW"/>
    <property type="match status" value="1"/>
</dbReference>
<dbReference type="SUPFAM" id="SSF53335">
    <property type="entry name" value="S-adenosyl-L-methionine-dependent methyltransferases"/>
    <property type="match status" value="1"/>
</dbReference>
<dbReference type="PANTHER" id="PTHR11265:SF0">
    <property type="entry name" value="12S RRNA N4-METHYLCYTIDINE METHYLTRANSFERASE"/>
    <property type="match status" value="1"/>
</dbReference>
<evidence type="ECO:0000256" key="2">
    <source>
        <dbReference type="ARBA" id="ARBA00022552"/>
    </source>
</evidence>
<dbReference type="HAMAP" id="MF_01007">
    <property type="entry name" value="16SrRNA_methyltr_H"/>
    <property type="match status" value="1"/>
</dbReference>
<dbReference type="Gene3D" id="1.10.150.170">
    <property type="entry name" value="Putative methyltransferase TM0872, insert domain"/>
    <property type="match status" value="1"/>
</dbReference>
<proteinExistence type="inferred from homology"/>
<evidence type="ECO:0000313" key="9">
    <source>
        <dbReference type="Proteomes" id="UP000199236"/>
    </source>
</evidence>
<dbReference type="Proteomes" id="UP000199236">
    <property type="component" value="Unassembled WGS sequence"/>
</dbReference>
<organism evidence="8 9">
    <name type="scientific">Cohaesibacter marisflavi</name>
    <dbReference type="NCBI Taxonomy" id="655353"/>
    <lineage>
        <taxon>Bacteria</taxon>
        <taxon>Pseudomonadati</taxon>
        <taxon>Pseudomonadota</taxon>
        <taxon>Alphaproteobacteria</taxon>
        <taxon>Hyphomicrobiales</taxon>
        <taxon>Cohaesibacteraceae</taxon>
    </lineage>
</organism>
<dbReference type="Pfam" id="PF01795">
    <property type="entry name" value="Methyltransf_5"/>
    <property type="match status" value="1"/>
</dbReference>
<accession>A0A1I5IXQ1</accession>
<dbReference type="InterPro" id="IPR002903">
    <property type="entry name" value="RsmH"/>
</dbReference>
<dbReference type="EC" id="2.1.1.199" evidence="6"/>
<comment type="similarity">
    <text evidence="1 6">Belongs to the methyltransferase superfamily. RsmH family.</text>
</comment>
<reference evidence="8 9" key="1">
    <citation type="submission" date="2016-10" db="EMBL/GenBank/DDBJ databases">
        <authorList>
            <person name="de Groot N.N."/>
        </authorList>
    </citation>
    <scope>NUCLEOTIDE SEQUENCE [LARGE SCALE GENOMIC DNA]</scope>
    <source>
        <strain evidence="8 9">CGMCC 1.9157</strain>
    </source>
</reference>
<feature type="binding site" evidence="6">
    <location>
        <begin position="46"/>
        <end position="48"/>
    </location>
    <ligand>
        <name>S-adenosyl-L-methionine</name>
        <dbReference type="ChEBI" id="CHEBI:59789"/>
    </ligand>
</feature>
<dbReference type="GO" id="GO:0071424">
    <property type="term" value="F:rRNA (cytosine-N4-)-methyltransferase activity"/>
    <property type="evidence" value="ECO:0007669"/>
    <property type="project" value="UniProtKB-UniRule"/>
</dbReference>
<dbReference type="SUPFAM" id="SSF81799">
    <property type="entry name" value="Putative methyltransferase TM0872, insert domain"/>
    <property type="match status" value="1"/>
</dbReference>
<dbReference type="OrthoDB" id="9806637at2"/>
<dbReference type="CDD" id="cd02440">
    <property type="entry name" value="AdoMet_MTases"/>
    <property type="match status" value="1"/>
</dbReference>